<comment type="caution">
    <text evidence="1">The sequence shown here is derived from an EMBL/GenBank/DDBJ whole genome shotgun (WGS) entry which is preliminary data.</text>
</comment>
<evidence type="ECO:0000313" key="2">
    <source>
        <dbReference type="Proteomes" id="UP000321118"/>
    </source>
</evidence>
<protein>
    <submittedName>
        <fullName evidence="1">Uncharacterized protein</fullName>
    </submittedName>
</protein>
<gene>
    <name evidence="1" type="ORF">CXY01_29550</name>
</gene>
<organism evidence="1 2">
    <name type="scientific">Cellulomonas xylanilytica</name>
    <dbReference type="NCBI Taxonomy" id="233583"/>
    <lineage>
        <taxon>Bacteria</taxon>
        <taxon>Bacillati</taxon>
        <taxon>Actinomycetota</taxon>
        <taxon>Actinomycetes</taxon>
        <taxon>Micrococcales</taxon>
        <taxon>Cellulomonadaceae</taxon>
        <taxon>Cellulomonas</taxon>
    </lineage>
</organism>
<evidence type="ECO:0000313" key="1">
    <source>
        <dbReference type="EMBL" id="GEK22435.1"/>
    </source>
</evidence>
<dbReference type="EMBL" id="BJUB01000009">
    <property type="protein sequence ID" value="GEK22435.1"/>
    <property type="molecule type" value="Genomic_DNA"/>
</dbReference>
<name>A0A510VBA9_9CELL</name>
<reference evidence="1 2" key="1">
    <citation type="submission" date="2019-07" db="EMBL/GenBank/DDBJ databases">
        <title>Whole genome shotgun sequence of Cellulomonas xylanilytica NBRC 101102.</title>
        <authorList>
            <person name="Hosoyama A."/>
            <person name="Uohara A."/>
            <person name="Ohji S."/>
            <person name="Ichikawa N."/>
        </authorList>
    </citation>
    <scope>NUCLEOTIDE SEQUENCE [LARGE SCALE GENOMIC DNA]</scope>
    <source>
        <strain evidence="1 2">NBRC 101102</strain>
    </source>
</reference>
<keyword evidence="2" id="KW-1185">Reference proteome</keyword>
<dbReference type="AlphaFoldDB" id="A0A510VBA9"/>
<sequence>MRVSVPGTMQSRLDHTRSEPDVMTISRCASPASTRHASVPVLVIETVNVALTPGANVVASGVMATATVPGSQVMSLGSGSEVSSVGAVDVSA</sequence>
<proteinExistence type="predicted"/>
<dbReference type="Proteomes" id="UP000321118">
    <property type="component" value="Unassembled WGS sequence"/>
</dbReference>
<accession>A0A510VBA9</accession>